<dbReference type="PROSITE" id="PS50994">
    <property type="entry name" value="INTEGRASE"/>
    <property type="match status" value="1"/>
</dbReference>
<dbReference type="PANTHER" id="PTHR46889">
    <property type="entry name" value="TRANSPOSASE INSF FOR INSERTION SEQUENCE IS3B-RELATED"/>
    <property type="match status" value="1"/>
</dbReference>
<dbReference type="EMBL" id="JAOPMH010000008">
    <property type="protein sequence ID" value="MDH7890482.1"/>
    <property type="molecule type" value="Genomic_DNA"/>
</dbReference>
<dbReference type="SUPFAM" id="SSF53098">
    <property type="entry name" value="Ribonuclease H-like"/>
    <property type="match status" value="1"/>
</dbReference>
<evidence type="ECO:0000313" key="3">
    <source>
        <dbReference type="EMBL" id="MDH7899926.1"/>
    </source>
</evidence>
<dbReference type="Proteomes" id="UP001157379">
    <property type="component" value="Unassembled WGS sequence"/>
</dbReference>
<dbReference type="PANTHER" id="PTHR46889:SF4">
    <property type="entry name" value="TRANSPOSASE INSO FOR INSERTION SEQUENCE ELEMENT IS911B-RELATED"/>
    <property type="match status" value="1"/>
</dbReference>
<sequence>MLVKAAETLPEGAKPLVHSDRGCHYRWPGWLDLMERYGLTRSMSAKGCSPDNAAAEGFFGRMKTESVYPEHWEERTRDEVLVLIGDYIHWYNHERIKQSLGWMSPVQYRQSQGMAA</sequence>
<dbReference type="RefSeq" id="WP_226671001.1">
    <property type="nucleotide sequence ID" value="NZ_JAOPLX010000012.1"/>
</dbReference>
<dbReference type="InterPro" id="IPR036397">
    <property type="entry name" value="RNaseH_sf"/>
</dbReference>
<feature type="domain" description="Integrase catalytic" evidence="1">
    <location>
        <begin position="1"/>
        <end position="113"/>
    </location>
</feature>
<dbReference type="EMBL" id="JAOPMD010000015">
    <property type="protein sequence ID" value="MDH7899926.1"/>
    <property type="molecule type" value="Genomic_DNA"/>
</dbReference>
<evidence type="ECO:0000313" key="4">
    <source>
        <dbReference type="Proteomes" id="UP001161916"/>
    </source>
</evidence>
<evidence type="ECO:0000259" key="1">
    <source>
        <dbReference type="PROSITE" id="PS50994"/>
    </source>
</evidence>
<reference evidence="2" key="1">
    <citation type="submission" date="2022-09" db="EMBL/GenBank/DDBJ databases">
        <authorList>
            <person name="Orihara K."/>
        </authorList>
    </citation>
    <scope>NUCLEOTIDE SEQUENCE</scope>
    <source>
        <strain evidence="3">YIT 13057</strain>
        <strain evidence="2">YIT 13062</strain>
    </source>
</reference>
<dbReference type="AlphaFoldDB" id="A0AA43PAS0"/>
<reference evidence="2" key="2">
    <citation type="journal article" date="2023" name="Gut Microbes">
        <title>Characterization of Bifidobacterium kashiwanohense that utilizes both milk- and plant-derived oligosaccharides.</title>
        <authorList>
            <person name="Orihara K."/>
            <person name="Yahagi K."/>
            <person name="Saito Y."/>
            <person name="Watanabe Y."/>
            <person name="Sasai T."/>
            <person name="Hara T."/>
            <person name="Tsukuda N."/>
            <person name="Oki K."/>
            <person name="Fujimoto J."/>
            <person name="Matsuki T."/>
        </authorList>
    </citation>
    <scope>NUCLEOTIDE SEQUENCE</scope>
    <source>
        <strain evidence="3">YIT 13057</strain>
        <strain evidence="2">YIT 13062</strain>
    </source>
</reference>
<dbReference type="GO" id="GO:0015074">
    <property type="term" value="P:DNA integration"/>
    <property type="evidence" value="ECO:0007669"/>
    <property type="project" value="InterPro"/>
</dbReference>
<dbReference type="InterPro" id="IPR012337">
    <property type="entry name" value="RNaseH-like_sf"/>
</dbReference>
<dbReference type="Gene3D" id="3.30.420.10">
    <property type="entry name" value="Ribonuclease H-like superfamily/Ribonuclease H"/>
    <property type="match status" value="1"/>
</dbReference>
<gene>
    <name evidence="3" type="ORF">OB936_06885</name>
    <name evidence="2" type="ORF">OB951_07740</name>
</gene>
<dbReference type="Pfam" id="PF13333">
    <property type="entry name" value="rve_2"/>
    <property type="match status" value="1"/>
</dbReference>
<accession>A0AA43PAS0</accession>
<comment type="caution">
    <text evidence="2">The sequence shown here is derived from an EMBL/GenBank/DDBJ whole genome shotgun (WGS) entry which is preliminary data.</text>
</comment>
<organism evidence="2 4">
    <name type="scientific">Bifidobacterium catenulatum subsp. kashiwanohense</name>
    <dbReference type="NCBI Taxonomy" id="630129"/>
    <lineage>
        <taxon>Bacteria</taxon>
        <taxon>Bacillati</taxon>
        <taxon>Actinomycetota</taxon>
        <taxon>Actinomycetes</taxon>
        <taxon>Bifidobacteriales</taxon>
        <taxon>Bifidobacteriaceae</taxon>
        <taxon>Bifidobacterium</taxon>
    </lineage>
</organism>
<dbReference type="GO" id="GO:0003676">
    <property type="term" value="F:nucleic acid binding"/>
    <property type="evidence" value="ECO:0007669"/>
    <property type="project" value="InterPro"/>
</dbReference>
<proteinExistence type="predicted"/>
<protein>
    <submittedName>
        <fullName evidence="2">IS3 family transposase</fullName>
    </submittedName>
</protein>
<evidence type="ECO:0000313" key="2">
    <source>
        <dbReference type="EMBL" id="MDH7890482.1"/>
    </source>
</evidence>
<dbReference type="Proteomes" id="UP001161916">
    <property type="component" value="Unassembled WGS sequence"/>
</dbReference>
<name>A0AA43PAS0_9BIFI</name>
<dbReference type="InterPro" id="IPR001584">
    <property type="entry name" value="Integrase_cat-core"/>
</dbReference>
<dbReference type="InterPro" id="IPR050900">
    <property type="entry name" value="Transposase_IS3/IS150/IS904"/>
</dbReference>